<dbReference type="EMBL" id="GGEC01058530">
    <property type="protein sequence ID" value="MBX39014.1"/>
    <property type="molecule type" value="Transcribed_RNA"/>
</dbReference>
<reference evidence="1" key="1">
    <citation type="submission" date="2018-02" db="EMBL/GenBank/DDBJ databases">
        <title>Rhizophora mucronata_Transcriptome.</title>
        <authorList>
            <person name="Meera S.P."/>
            <person name="Sreeshan A."/>
            <person name="Augustine A."/>
        </authorList>
    </citation>
    <scope>NUCLEOTIDE SEQUENCE</scope>
    <source>
        <tissue evidence="1">Leaf</tissue>
    </source>
</reference>
<evidence type="ECO:0000313" key="1">
    <source>
        <dbReference type="EMBL" id="MBX39014.1"/>
    </source>
</evidence>
<protein>
    <submittedName>
        <fullName evidence="1">Uncharacterized protein</fullName>
    </submittedName>
</protein>
<accession>A0A2P2N951</accession>
<proteinExistence type="predicted"/>
<name>A0A2P2N951_RHIMU</name>
<dbReference type="AlphaFoldDB" id="A0A2P2N951"/>
<organism evidence="1">
    <name type="scientific">Rhizophora mucronata</name>
    <name type="common">Asiatic mangrove</name>
    <dbReference type="NCBI Taxonomy" id="61149"/>
    <lineage>
        <taxon>Eukaryota</taxon>
        <taxon>Viridiplantae</taxon>
        <taxon>Streptophyta</taxon>
        <taxon>Embryophyta</taxon>
        <taxon>Tracheophyta</taxon>
        <taxon>Spermatophyta</taxon>
        <taxon>Magnoliopsida</taxon>
        <taxon>eudicotyledons</taxon>
        <taxon>Gunneridae</taxon>
        <taxon>Pentapetalae</taxon>
        <taxon>rosids</taxon>
        <taxon>fabids</taxon>
        <taxon>Malpighiales</taxon>
        <taxon>Rhizophoraceae</taxon>
        <taxon>Rhizophora</taxon>
    </lineage>
</organism>
<sequence length="34" mass="3674">MKISFSVPTCAQTLDLAVCQVVTRKVSISNCEDS</sequence>